<keyword evidence="1" id="KW-0472">Membrane</keyword>
<name>A0A0R3N5K1_9BRAD</name>
<accession>A0A0R3N5K1</accession>
<feature type="transmembrane region" description="Helical" evidence="1">
    <location>
        <begin position="70"/>
        <end position="95"/>
    </location>
</feature>
<dbReference type="EMBL" id="LLYB01000056">
    <property type="protein sequence ID" value="KRR25487.1"/>
    <property type="molecule type" value="Genomic_DNA"/>
</dbReference>
<comment type="caution">
    <text evidence="2">The sequence shown here is derived from an EMBL/GenBank/DDBJ whole genome shotgun (WGS) entry which is preliminary data.</text>
</comment>
<keyword evidence="1" id="KW-0812">Transmembrane</keyword>
<evidence type="ECO:0000256" key="1">
    <source>
        <dbReference type="SAM" id="Phobius"/>
    </source>
</evidence>
<proteinExistence type="predicted"/>
<dbReference type="AlphaFoldDB" id="A0A0R3N5K1"/>
<protein>
    <submittedName>
        <fullName evidence="2">Uncharacterized protein</fullName>
    </submittedName>
</protein>
<organism evidence="2 3">
    <name type="scientific">Bradyrhizobium lablabi</name>
    <dbReference type="NCBI Taxonomy" id="722472"/>
    <lineage>
        <taxon>Bacteria</taxon>
        <taxon>Pseudomonadati</taxon>
        <taxon>Pseudomonadota</taxon>
        <taxon>Alphaproteobacteria</taxon>
        <taxon>Hyphomicrobiales</taxon>
        <taxon>Nitrobacteraceae</taxon>
        <taxon>Bradyrhizobium</taxon>
    </lineage>
</organism>
<sequence length="107" mass="11079">MSSLEGVATRATIDLSLIGALSSAAMYFALGATLAFVAMFAGAAAEIAVSRLRTCGPQRIQEARRLRAANAARICHVCSFISALASLALFASGMAEASSTLPMLLQR</sequence>
<evidence type="ECO:0000313" key="2">
    <source>
        <dbReference type="EMBL" id="KRR25487.1"/>
    </source>
</evidence>
<feature type="transmembrane region" description="Helical" evidence="1">
    <location>
        <begin position="24"/>
        <end position="49"/>
    </location>
</feature>
<dbReference type="Proteomes" id="UP000051660">
    <property type="component" value="Unassembled WGS sequence"/>
</dbReference>
<evidence type="ECO:0000313" key="3">
    <source>
        <dbReference type="Proteomes" id="UP000051660"/>
    </source>
</evidence>
<gene>
    <name evidence="2" type="ORF">CQ14_40120</name>
</gene>
<reference evidence="2 3" key="1">
    <citation type="submission" date="2014-03" db="EMBL/GenBank/DDBJ databases">
        <title>Bradyrhizobium valentinum sp. nov., isolated from effective nodules of Lupinus mariae-josephae, a lupine endemic of basic-lime soils in Eastern Spain.</title>
        <authorList>
            <person name="Duran D."/>
            <person name="Rey L."/>
            <person name="Navarro A."/>
            <person name="Busquets A."/>
            <person name="Imperial J."/>
            <person name="Ruiz-Argueso T."/>
        </authorList>
    </citation>
    <scope>NUCLEOTIDE SEQUENCE [LARGE SCALE GENOMIC DNA]</scope>
    <source>
        <strain evidence="2 3">CCBAU 23086</strain>
    </source>
</reference>
<keyword evidence="1" id="KW-1133">Transmembrane helix</keyword>